<proteinExistence type="predicted"/>
<protein>
    <recommendedName>
        <fullName evidence="2">Reverse transcriptase Ty1/copia-type domain-containing protein</fullName>
    </recommendedName>
</protein>
<name>A0A1X7SWS6_AMPQE</name>
<dbReference type="AlphaFoldDB" id="A0A1X7SWS6"/>
<sequence>MTRPDITCTVSNVAKYSSKPTKENCAAVKKMRYLKGTQSRSHLQSDSSGCIGFSDSEWAGDLDDLKLTSGYLFQAGGTAVSWRSRK</sequence>
<dbReference type="InParanoid" id="A0A1X7SWS6"/>
<dbReference type="EnsemblMetazoa" id="Aqu2.1.06427_001">
    <property type="protein sequence ID" value="Aqu2.1.06427_001"/>
    <property type="gene ID" value="Aqu2.1.06427"/>
</dbReference>
<evidence type="ECO:0008006" key="2">
    <source>
        <dbReference type="Google" id="ProtNLM"/>
    </source>
</evidence>
<dbReference type="STRING" id="400682.A0A1X7SWS6"/>
<evidence type="ECO:0000313" key="1">
    <source>
        <dbReference type="EnsemblMetazoa" id="Aqu2.1.06427_001"/>
    </source>
</evidence>
<dbReference type="PANTHER" id="PTHR11439:SF483">
    <property type="entry name" value="PEPTIDE SYNTHASE GLIP-LIKE, PUTATIVE (AFU_ORTHOLOGUE AFUA_3G12920)-RELATED"/>
    <property type="match status" value="1"/>
</dbReference>
<dbReference type="eggNOG" id="KOG0017">
    <property type="taxonomic scope" value="Eukaryota"/>
</dbReference>
<reference evidence="1" key="1">
    <citation type="submission" date="2017-05" db="UniProtKB">
        <authorList>
            <consortium name="EnsemblMetazoa"/>
        </authorList>
    </citation>
    <scope>IDENTIFICATION</scope>
</reference>
<organism evidence="1">
    <name type="scientific">Amphimedon queenslandica</name>
    <name type="common">Sponge</name>
    <dbReference type="NCBI Taxonomy" id="400682"/>
    <lineage>
        <taxon>Eukaryota</taxon>
        <taxon>Metazoa</taxon>
        <taxon>Porifera</taxon>
        <taxon>Demospongiae</taxon>
        <taxon>Heteroscleromorpha</taxon>
        <taxon>Haplosclerida</taxon>
        <taxon>Niphatidae</taxon>
        <taxon>Amphimedon</taxon>
    </lineage>
</organism>
<dbReference type="PANTHER" id="PTHR11439">
    <property type="entry name" value="GAG-POL-RELATED RETROTRANSPOSON"/>
    <property type="match status" value="1"/>
</dbReference>
<accession>A0A1X7SWS6</accession>